<feature type="compositionally biased region" description="Polar residues" evidence="2">
    <location>
        <begin position="352"/>
        <end position="366"/>
    </location>
</feature>
<proteinExistence type="predicted"/>
<keyword evidence="1" id="KW-0862">Zinc</keyword>
<dbReference type="Proteomes" id="UP001221142">
    <property type="component" value="Unassembled WGS sequence"/>
</dbReference>
<feature type="region of interest" description="Disordered" evidence="2">
    <location>
        <begin position="295"/>
        <end position="524"/>
    </location>
</feature>
<feature type="compositionally biased region" description="Low complexity" evidence="2">
    <location>
        <begin position="164"/>
        <end position="185"/>
    </location>
</feature>
<feature type="compositionally biased region" description="Low complexity" evidence="2">
    <location>
        <begin position="395"/>
        <end position="406"/>
    </location>
</feature>
<dbReference type="CDD" id="cd00202">
    <property type="entry name" value="ZnF_GATA"/>
    <property type="match status" value="1"/>
</dbReference>
<dbReference type="PROSITE" id="PS50114">
    <property type="entry name" value="GATA_ZN_FINGER_2"/>
    <property type="match status" value="1"/>
</dbReference>
<dbReference type="SMART" id="SM00401">
    <property type="entry name" value="ZnF_GATA"/>
    <property type="match status" value="1"/>
</dbReference>
<feature type="region of interest" description="Disordered" evidence="2">
    <location>
        <begin position="158"/>
        <end position="235"/>
    </location>
</feature>
<dbReference type="InterPro" id="IPR013088">
    <property type="entry name" value="Znf_NHR/GATA"/>
</dbReference>
<dbReference type="InterPro" id="IPR000679">
    <property type="entry name" value="Znf_GATA"/>
</dbReference>
<dbReference type="SUPFAM" id="SSF57716">
    <property type="entry name" value="Glucocorticoid receptor-like (DNA-binding domain)"/>
    <property type="match status" value="1"/>
</dbReference>
<feature type="compositionally biased region" description="Basic and acidic residues" evidence="2">
    <location>
        <begin position="1"/>
        <end position="16"/>
    </location>
</feature>
<sequence length="524" mass="57131">MEHYNSHSPADDEHPRTPSPPQMAHRYAADYSKADLDPVRIYTQDDAPDYQQQYRAPTLLQELYADNNPASLSPEHDMYLDSHDWPQQQRPADYHMIRRATYPCAKQERDDLAPYPPFLNHDTGVGNYAPMSAEPSALHGEYEDPSMKLEESVDHLRYHHHQQQHQTPPQQFYRPQQQQQHPAAHLPHHYAPPPQHPHHPYMAQHAHGYPGHPAHGGLPHAPHGYPPHGLPVQHTDDAASKETQYLRRRCFNCHTTEPPSWRRSTLNPGKIVCNKCGLYERTHLRARPLRFDELRAGGKARKGGKGAASPKGAAKKGLGVPAAPLARRNSVSSTGSSVQSGSGASDWDDTVSVYSNGSAPPTSFNSPALGYSPHPPSLSLSSNSSNSPGERDSLSRSPPLLGSPPGSSGGNGIRLPHAPDMGHGLRTKPRSNTTGGLGLGGGYYSSHHGHGLHHSSSNSSLHSLSSQHSGLGSPSMAPSPPMQEAPTGELYRRGSMPEMQPSSHSWGSEMGGVSVKEEPRAVLV</sequence>
<name>A0AAD7C605_9AGAR</name>
<keyword evidence="5" id="KW-1185">Reference proteome</keyword>
<feature type="compositionally biased region" description="Basic and acidic residues" evidence="2">
    <location>
        <begin position="515"/>
        <end position="524"/>
    </location>
</feature>
<reference evidence="4" key="1">
    <citation type="submission" date="2023-03" db="EMBL/GenBank/DDBJ databases">
        <title>Massive genome expansion in bonnet fungi (Mycena s.s.) driven by repeated elements and novel gene families across ecological guilds.</title>
        <authorList>
            <consortium name="Lawrence Berkeley National Laboratory"/>
            <person name="Harder C.B."/>
            <person name="Miyauchi S."/>
            <person name="Viragh M."/>
            <person name="Kuo A."/>
            <person name="Thoen E."/>
            <person name="Andreopoulos B."/>
            <person name="Lu D."/>
            <person name="Skrede I."/>
            <person name="Drula E."/>
            <person name="Henrissat B."/>
            <person name="Morin E."/>
            <person name="Kohler A."/>
            <person name="Barry K."/>
            <person name="LaButti K."/>
            <person name="Morin E."/>
            <person name="Salamov A."/>
            <person name="Lipzen A."/>
            <person name="Mereny Z."/>
            <person name="Hegedus B."/>
            <person name="Baldrian P."/>
            <person name="Stursova M."/>
            <person name="Weitz H."/>
            <person name="Taylor A."/>
            <person name="Grigoriev I.V."/>
            <person name="Nagy L.G."/>
            <person name="Martin F."/>
            <person name="Kauserud H."/>
        </authorList>
    </citation>
    <scope>NUCLEOTIDE SEQUENCE</scope>
    <source>
        <strain evidence="4">9284</strain>
    </source>
</reference>
<dbReference type="GO" id="GO:0008270">
    <property type="term" value="F:zinc ion binding"/>
    <property type="evidence" value="ECO:0007669"/>
    <property type="project" value="UniProtKB-KW"/>
</dbReference>
<feature type="region of interest" description="Disordered" evidence="2">
    <location>
        <begin position="1"/>
        <end position="25"/>
    </location>
</feature>
<dbReference type="AlphaFoldDB" id="A0AAD7C605"/>
<organism evidence="4 5">
    <name type="scientific">Roridomyces roridus</name>
    <dbReference type="NCBI Taxonomy" id="1738132"/>
    <lineage>
        <taxon>Eukaryota</taxon>
        <taxon>Fungi</taxon>
        <taxon>Dikarya</taxon>
        <taxon>Basidiomycota</taxon>
        <taxon>Agaricomycotina</taxon>
        <taxon>Agaricomycetes</taxon>
        <taxon>Agaricomycetidae</taxon>
        <taxon>Agaricales</taxon>
        <taxon>Marasmiineae</taxon>
        <taxon>Mycenaceae</taxon>
        <taxon>Roridomyces</taxon>
    </lineage>
</organism>
<comment type="caution">
    <text evidence="4">The sequence shown here is derived from an EMBL/GenBank/DDBJ whole genome shotgun (WGS) entry which is preliminary data.</text>
</comment>
<dbReference type="Gene3D" id="3.30.50.10">
    <property type="entry name" value="Erythroid Transcription Factor GATA-1, subunit A"/>
    <property type="match status" value="1"/>
</dbReference>
<evidence type="ECO:0000256" key="1">
    <source>
        <dbReference type="PROSITE-ProRule" id="PRU00094"/>
    </source>
</evidence>
<accession>A0AAD7C605</accession>
<gene>
    <name evidence="4" type="ORF">FB45DRAFT_427743</name>
</gene>
<evidence type="ECO:0000313" key="5">
    <source>
        <dbReference type="Proteomes" id="UP001221142"/>
    </source>
</evidence>
<feature type="compositionally biased region" description="Low complexity" evidence="2">
    <location>
        <begin position="307"/>
        <end position="319"/>
    </location>
</feature>
<feature type="compositionally biased region" description="Low complexity" evidence="2">
    <location>
        <begin position="330"/>
        <end position="345"/>
    </location>
</feature>
<dbReference type="GO" id="GO:0043565">
    <property type="term" value="F:sequence-specific DNA binding"/>
    <property type="evidence" value="ECO:0007669"/>
    <property type="project" value="InterPro"/>
</dbReference>
<dbReference type="GO" id="GO:0006355">
    <property type="term" value="P:regulation of DNA-templated transcription"/>
    <property type="evidence" value="ECO:0007669"/>
    <property type="project" value="InterPro"/>
</dbReference>
<dbReference type="EMBL" id="JARKIF010000005">
    <property type="protein sequence ID" value="KAJ7639501.1"/>
    <property type="molecule type" value="Genomic_DNA"/>
</dbReference>
<keyword evidence="1" id="KW-0479">Metal-binding</keyword>
<evidence type="ECO:0000259" key="3">
    <source>
        <dbReference type="PROSITE" id="PS50114"/>
    </source>
</evidence>
<dbReference type="Pfam" id="PF00320">
    <property type="entry name" value="GATA"/>
    <property type="match status" value="1"/>
</dbReference>
<feature type="compositionally biased region" description="Low complexity" evidence="2">
    <location>
        <begin position="454"/>
        <end position="473"/>
    </location>
</feature>
<evidence type="ECO:0000256" key="2">
    <source>
        <dbReference type="SAM" id="MobiDB-lite"/>
    </source>
</evidence>
<feature type="domain" description="GATA-type" evidence="3">
    <location>
        <begin position="248"/>
        <end position="301"/>
    </location>
</feature>
<feature type="compositionally biased region" description="Low complexity" evidence="2">
    <location>
        <begin position="377"/>
        <end position="388"/>
    </location>
</feature>
<feature type="compositionally biased region" description="Low complexity" evidence="2">
    <location>
        <begin position="200"/>
        <end position="223"/>
    </location>
</feature>
<evidence type="ECO:0000313" key="4">
    <source>
        <dbReference type="EMBL" id="KAJ7639501.1"/>
    </source>
</evidence>
<protein>
    <recommendedName>
        <fullName evidence="3">GATA-type domain-containing protein</fullName>
    </recommendedName>
</protein>
<keyword evidence="1" id="KW-0863">Zinc-finger</keyword>